<protein>
    <recommendedName>
        <fullName evidence="2">RNase H type-1 domain-containing protein</fullName>
    </recommendedName>
</protein>
<dbReference type="GO" id="GO:0004523">
    <property type="term" value="F:RNA-DNA hybrid ribonuclease activity"/>
    <property type="evidence" value="ECO:0007669"/>
    <property type="project" value="InterPro"/>
</dbReference>
<accession>A0AAV7FLV7</accession>
<proteinExistence type="predicted"/>
<reference evidence="3 4" key="1">
    <citation type="journal article" date="2021" name="Hortic Res">
        <title>Chromosome-scale assembly of the Dendrobium chrysotoxum genome enhances the understanding of orchid evolution.</title>
        <authorList>
            <person name="Zhang Y."/>
            <person name="Zhang G.Q."/>
            <person name="Zhang D."/>
            <person name="Liu X.D."/>
            <person name="Xu X.Y."/>
            <person name="Sun W.H."/>
            <person name="Yu X."/>
            <person name="Zhu X."/>
            <person name="Wang Z.W."/>
            <person name="Zhao X."/>
            <person name="Zhong W.Y."/>
            <person name="Chen H."/>
            <person name="Yin W.L."/>
            <person name="Huang T."/>
            <person name="Niu S.C."/>
            <person name="Liu Z.J."/>
        </authorList>
    </citation>
    <scope>NUCLEOTIDE SEQUENCE [LARGE SCALE GENOMIC DNA]</scope>
    <source>
        <strain evidence="3">Lindl</strain>
    </source>
</reference>
<evidence type="ECO:0000313" key="4">
    <source>
        <dbReference type="Proteomes" id="UP000775213"/>
    </source>
</evidence>
<feature type="transmembrane region" description="Helical" evidence="1">
    <location>
        <begin position="20"/>
        <end position="36"/>
    </location>
</feature>
<feature type="domain" description="RNase H type-1" evidence="2">
    <location>
        <begin position="3"/>
        <end position="70"/>
    </location>
</feature>
<keyword evidence="1" id="KW-0472">Membrane</keyword>
<dbReference type="Pfam" id="PF13456">
    <property type="entry name" value="RVT_3"/>
    <property type="match status" value="1"/>
</dbReference>
<evidence type="ECO:0000259" key="2">
    <source>
        <dbReference type="Pfam" id="PF13456"/>
    </source>
</evidence>
<dbReference type="InterPro" id="IPR002156">
    <property type="entry name" value="RNaseH_domain"/>
</dbReference>
<keyword evidence="1" id="KW-1133">Transmembrane helix</keyword>
<evidence type="ECO:0000313" key="3">
    <source>
        <dbReference type="EMBL" id="KAH0450750.1"/>
    </source>
</evidence>
<keyword evidence="1" id="KW-0812">Transmembrane</keyword>
<gene>
    <name evidence="3" type="ORF">IEQ34_021442</name>
</gene>
<comment type="caution">
    <text evidence="3">The sequence shown here is derived from an EMBL/GenBank/DDBJ whole genome shotgun (WGS) entry which is preliminary data.</text>
</comment>
<dbReference type="AlphaFoldDB" id="A0AAV7FLV7"/>
<keyword evidence="4" id="KW-1185">Reference proteome</keyword>
<dbReference type="EMBL" id="JAGFBR010000018">
    <property type="protein sequence ID" value="KAH0450750.1"/>
    <property type="molecule type" value="Genomic_DNA"/>
</dbReference>
<feature type="transmembrane region" description="Helical" evidence="1">
    <location>
        <begin position="72"/>
        <end position="98"/>
    </location>
</feature>
<dbReference type="GO" id="GO:0003676">
    <property type="term" value="F:nucleic acid binding"/>
    <property type="evidence" value="ECO:0007669"/>
    <property type="project" value="InterPro"/>
</dbReference>
<evidence type="ECO:0000256" key="1">
    <source>
        <dbReference type="SAM" id="Phobius"/>
    </source>
</evidence>
<sequence length="259" mass="29714">MFKSDKAGYGRLIHDHIRQVLIAFAGPLIASNAILAELHPLSYGVQLCSSLGIVNLWIEVDDMPIKTYLNFVGRLFGIMVIVLFINLDRFLLIFAALSCWSFHLDTWLLGGWNNCSDFILSNAMHFISDSYLGWVYYRQVQWNKAFVDVIPIFCRKRALIFDHGSAEIDQIFIGNGSDTHFTVKTLFTGNLPRRRDKLDIKAVPPLFKGAIEPQIVEGLLLRIKKIFDIFRIWFIPPSTRCQIKEFSASIVNEYNHVNE</sequence>
<organism evidence="3 4">
    <name type="scientific">Dendrobium chrysotoxum</name>
    <name type="common">Orchid</name>
    <dbReference type="NCBI Taxonomy" id="161865"/>
    <lineage>
        <taxon>Eukaryota</taxon>
        <taxon>Viridiplantae</taxon>
        <taxon>Streptophyta</taxon>
        <taxon>Embryophyta</taxon>
        <taxon>Tracheophyta</taxon>
        <taxon>Spermatophyta</taxon>
        <taxon>Magnoliopsida</taxon>
        <taxon>Liliopsida</taxon>
        <taxon>Asparagales</taxon>
        <taxon>Orchidaceae</taxon>
        <taxon>Epidendroideae</taxon>
        <taxon>Malaxideae</taxon>
        <taxon>Dendrobiinae</taxon>
        <taxon>Dendrobium</taxon>
    </lineage>
</organism>
<name>A0AAV7FLV7_DENCH</name>
<dbReference type="Proteomes" id="UP000775213">
    <property type="component" value="Unassembled WGS sequence"/>
</dbReference>